<dbReference type="EMBL" id="LN879502">
    <property type="protein sequence ID" value="CUI17432.1"/>
    <property type="molecule type" value="Genomic_DNA"/>
</dbReference>
<evidence type="ECO:0000313" key="2">
    <source>
        <dbReference type="Proteomes" id="UP000069902"/>
    </source>
</evidence>
<dbReference type="RefSeq" id="WP_032124025.1">
    <property type="nucleotide sequence ID" value="NZ_LN879502.1"/>
</dbReference>
<reference evidence="2" key="1">
    <citation type="submission" date="2015-09" db="EMBL/GenBank/DDBJ databases">
        <authorList>
            <person name="Bertelli C."/>
        </authorList>
    </citation>
    <scope>NUCLEOTIDE SEQUENCE [LARGE SCALE GENOMIC DNA]</scope>
    <source>
        <strain evidence="2">KNic</strain>
    </source>
</reference>
<proteinExistence type="predicted"/>
<gene>
    <name evidence="1" type="ORF">PNK_1825</name>
</gene>
<evidence type="ECO:0000313" key="1">
    <source>
        <dbReference type="EMBL" id="CUI17432.1"/>
    </source>
</evidence>
<organism evidence="1 2">
    <name type="scientific">Candidatus Protochlamydia naegleriophila</name>
    <dbReference type="NCBI Taxonomy" id="389348"/>
    <lineage>
        <taxon>Bacteria</taxon>
        <taxon>Pseudomonadati</taxon>
        <taxon>Chlamydiota</taxon>
        <taxon>Chlamydiia</taxon>
        <taxon>Parachlamydiales</taxon>
        <taxon>Parachlamydiaceae</taxon>
        <taxon>Candidatus Protochlamydia</taxon>
    </lineage>
</organism>
<dbReference type="KEGG" id="pnl:PNK_1825"/>
<protein>
    <submittedName>
        <fullName evidence="1">Uncharacterized protein</fullName>
    </submittedName>
</protein>
<name>A0A0U5JC36_9BACT</name>
<dbReference type="PATRIC" id="fig|389348.3.peg.2050"/>
<dbReference type="STRING" id="389348.PNK_1825"/>
<sequence>MPNPVSMSISSLNSLSSALVLGVTLCRNKPGISNKCLAQVGYALAATTATIESIAAIIFCVGSLALYPVSAVPLKHSVNWLDSSSFSVVWAVTDFLLNPFVLKLVANESSARQIVSSGNLMKIPRNAII</sequence>
<dbReference type="InParanoid" id="A0A0U5JC36"/>
<accession>A0A0U5JC36</accession>
<dbReference type="Proteomes" id="UP000069902">
    <property type="component" value="Chromosome cPNK"/>
</dbReference>
<keyword evidence="2" id="KW-1185">Reference proteome</keyword>
<dbReference type="AlphaFoldDB" id="A0A0U5JC36"/>